<evidence type="ECO:0000259" key="4">
    <source>
        <dbReference type="PROSITE" id="PS50076"/>
    </source>
</evidence>
<feature type="compositionally biased region" description="Low complexity" evidence="2">
    <location>
        <begin position="155"/>
        <end position="167"/>
    </location>
</feature>
<gene>
    <name evidence="5" type="ORF">CKO25_18275</name>
</gene>
<dbReference type="PANTHER" id="PTHR44825">
    <property type="match status" value="1"/>
</dbReference>
<keyword evidence="1" id="KW-0143">Chaperone</keyword>
<organism evidence="5 6">
    <name type="scientific">Thiocapsa imhoffii</name>
    <dbReference type="NCBI Taxonomy" id="382777"/>
    <lineage>
        <taxon>Bacteria</taxon>
        <taxon>Pseudomonadati</taxon>
        <taxon>Pseudomonadota</taxon>
        <taxon>Gammaproteobacteria</taxon>
        <taxon>Chromatiales</taxon>
        <taxon>Chromatiaceae</taxon>
        <taxon>Thiocapsa</taxon>
    </lineage>
</organism>
<accession>A0A9X0WL90</accession>
<feature type="region of interest" description="Disordered" evidence="2">
    <location>
        <begin position="144"/>
        <end position="167"/>
    </location>
</feature>
<evidence type="ECO:0000313" key="5">
    <source>
        <dbReference type="EMBL" id="MBK1646555.1"/>
    </source>
</evidence>
<dbReference type="InterPro" id="IPR036869">
    <property type="entry name" value="J_dom_sf"/>
</dbReference>
<feature type="compositionally biased region" description="Low complexity" evidence="2">
    <location>
        <begin position="417"/>
        <end position="470"/>
    </location>
</feature>
<evidence type="ECO:0000256" key="2">
    <source>
        <dbReference type="SAM" id="MobiDB-lite"/>
    </source>
</evidence>
<dbReference type="SUPFAM" id="SSF46565">
    <property type="entry name" value="Chaperone J-domain"/>
    <property type="match status" value="1"/>
</dbReference>
<proteinExistence type="predicted"/>
<evidence type="ECO:0000256" key="3">
    <source>
        <dbReference type="SAM" id="Phobius"/>
    </source>
</evidence>
<dbReference type="SMART" id="SM00271">
    <property type="entry name" value="DnaJ"/>
    <property type="match status" value="1"/>
</dbReference>
<dbReference type="InterPro" id="IPR001623">
    <property type="entry name" value="DnaJ_domain"/>
</dbReference>
<dbReference type="InterPro" id="IPR052763">
    <property type="entry name" value="DnaJ_C4"/>
</dbReference>
<dbReference type="RefSeq" id="WP_200389376.1">
    <property type="nucleotide sequence ID" value="NZ_NRSD01000027.1"/>
</dbReference>
<dbReference type="SUPFAM" id="SSF54427">
    <property type="entry name" value="NTF2-like"/>
    <property type="match status" value="1"/>
</dbReference>
<feature type="compositionally biased region" description="Low complexity" evidence="2">
    <location>
        <begin position="361"/>
        <end position="408"/>
    </location>
</feature>
<dbReference type="PROSITE" id="PS50076">
    <property type="entry name" value="DNAJ_2"/>
    <property type="match status" value="1"/>
</dbReference>
<evidence type="ECO:0000313" key="6">
    <source>
        <dbReference type="Proteomes" id="UP001138802"/>
    </source>
</evidence>
<evidence type="ECO:0000256" key="1">
    <source>
        <dbReference type="ARBA" id="ARBA00023186"/>
    </source>
</evidence>
<keyword evidence="3" id="KW-1133">Transmembrane helix</keyword>
<feature type="region of interest" description="Disordered" evidence="2">
    <location>
        <begin position="283"/>
        <end position="472"/>
    </location>
</feature>
<dbReference type="Gene3D" id="3.10.450.50">
    <property type="match status" value="1"/>
</dbReference>
<dbReference type="Proteomes" id="UP001138802">
    <property type="component" value="Unassembled WGS sequence"/>
</dbReference>
<feature type="domain" description="J" evidence="4">
    <location>
        <begin position="83"/>
        <end position="149"/>
    </location>
</feature>
<dbReference type="Pfam" id="PF00226">
    <property type="entry name" value="DnaJ"/>
    <property type="match status" value="1"/>
</dbReference>
<keyword evidence="3" id="KW-0812">Transmembrane</keyword>
<protein>
    <recommendedName>
        <fullName evidence="4">J domain-containing protein</fullName>
    </recommendedName>
</protein>
<dbReference type="InterPro" id="IPR032710">
    <property type="entry name" value="NTF2-like_dom_sf"/>
</dbReference>
<dbReference type="CDD" id="cd06257">
    <property type="entry name" value="DnaJ"/>
    <property type="match status" value="1"/>
</dbReference>
<keyword evidence="3" id="KW-0472">Membrane</keyword>
<dbReference type="Gene3D" id="1.10.287.110">
    <property type="entry name" value="DnaJ domain"/>
    <property type="match status" value="1"/>
</dbReference>
<dbReference type="AlphaFoldDB" id="A0A9X0WL90"/>
<feature type="transmembrane region" description="Helical" evidence="3">
    <location>
        <begin position="199"/>
        <end position="221"/>
    </location>
</feature>
<comment type="caution">
    <text evidence="5">The sequence shown here is derived from an EMBL/GenBank/DDBJ whole genome shotgun (WGS) entry which is preliminary data.</text>
</comment>
<sequence length="592" mass="63173">MTTVPPLVVLALDYHRDPLAHRSLSEVERPLPRDFEHLFSEFCAALSATRIHDTAAALGITPKDLAEAARFLVRHALLDARGDYYRHLGLNRDASPEAIRQHYLLLIRMFHPDRLDDLAETEGFYATRINLAYQTLSSAASRAQYDQSLPDQRPASDASDAEPSSFAWSQRPVVSPVMHRAPVPRPARVRRRHVMRSRWLLLILALVALASTLFTISYAVIQANQKPIVRFATPEVTDRPTPLPSYLMPPAPLAGMEQASATDAGRLDLAAPSSQVLITRVTEDVSSAPPSQDLEAAPPAPPATLVDPSPILTPPAPSLLTPVDAPSPTLPSGRIASVASRAEVPPRVATARSDQPPPPVAETVTTPVAKPAPSTPAAAAAAVTPPSKPAPTSSGSTATQGTTQNTTPSPAPPPRADGPTRAQATAPSRPASSPQQATQPPRQPSTQTSNQPRVATAPAPAAVTAPRTPAGVSPQDAMTLLARLQNAYAARDAERVASLFTSDARVTGGQGRAMIRNLYQDLFERVSGAQLTITDLKWSAQPNGGLSGTGRIAVSNQYRGRSGWRHAKGRVVLEIVRDGSQDRIAIMTYELN</sequence>
<keyword evidence="6" id="KW-1185">Reference proteome</keyword>
<dbReference type="EMBL" id="NRSD01000027">
    <property type="protein sequence ID" value="MBK1646555.1"/>
    <property type="molecule type" value="Genomic_DNA"/>
</dbReference>
<name>A0A9X0WL90_9GAMM</name>
<reference evidence="5 6" key="1">
    <citation type="journal article" date="2020" name="Microorganisms">
        <title>Osmotic Adaptation and Compatible Solute Biosynthesis of Phototrophic Bacteria as Revealed from Genome Analyses.</title>
        <authorList>
            <person name="Imhoff J.F."/>
            <person name="Rahn T."/>
            <person name="Kunzel S."/>
            <person name="Keller A."/>
            <person name="Neulinger S.C."/>
        </authorList>
    </citation>
    <scope>NUCLEOTIDE SEQUENCE [LARGE SCALE GENOMIC DNA]</scope>
    <source>
        <strain evidence="5 6">DSM 21303</strain>
    </source>
</reference>
<dbReference type="PANTHER" id="PTHR44825:SF1">
    <property type="entry name" value="DNAJ HOMOLOG SUBFAMILY C MEMBER 4"/>
    <property type="match status" value="1"/>
</dbReference>